<name>A0AAP2D9C9_9BACT</name>
<dbReference type="GO" id="GO:0003677">
    <property type="term" value="F:DNA binding"/>
    <property type="evidence" value="ECO:0007669"/>
    <property type="project" value="UniProtKB-KW"/>
</dbReference>
<keyword evidence="2" id="KW-0238">DNA-binding</keyword>
<dbReference type="AlphaFoldDB" id="A0AAP2D9C9"/>
<dbReference type="InterPro" id="IPR009061">
    <property type="entry name" value="DNA-bd_dom_put_sf"/>
</dbReference>
<dbReference type="Proteomes" id="UP001319180">
    <property type="component" value="Unassembled WGS sequence"/>
</dbReference>
<keyword evidence="3" id="KW-1185">Reference proteome</keyword>
<evidence type="ECO:0000313" key="3">
    <source>
        <dbReference type="Proteomes" id="UP001319180"/>
    </source>
</evidence>
<dbReference type="EMBL" id="JAHESC010000001">
    <property type="protein sequence ID" value="MBT1685017.1"/>
    <property type="molecule type" value="Genomic_DNA"/>
</dbReference>
<dbReference type="InterPro" id="IPR010093">
    <property type="entry name" value="SinI_DNA-bd"/>
</dbReference>
<evidence type="ECO:0000313" key="2">
    <source>
        <dbReference type="EMBL" id="MBT1685017.1"/>
    </source>
</evidence>
<feature type="domain" description="Helix-turn-helix" evidence="1">
    <location>
        <begin position="17"/>
        <end position="64"/>
    </location>
</feature>
<evidence type="ECO:0000259" key="1">
    <source>
        <dbReference type="Pfam" id="PF12728"/>
    </source>
</evidence>
<dbReference type="Pfam" id="PF12728">
    <property type="entry name" value="HTH_17"/>
    <property type="match status" value="1"/>
</dbReference>
<comment type="caution">
    <text evidence="2">The sequence shown here is derived from an EMBL/GenBank/DDBJ whole genome shotgun (WGS) entry which is preliminary data.</text>
</comment>
<sequence length="87" mass="9675">MAEGKSITLIPSEAEVSTQQAADMLNVSRPHVVKLLEQGLIPYKKVGSHRRILLEDLVAYEAKQKDQRTASLKQLAQQAQDLSLGYE</sequence>
<dbReference type="InterPro" id="IPR041657">
    <property type="entry name" value="HTH_17"/>
</dbReference>
<organism evidence="2 3">
    <name type="scientific">Dawidia soli</name>
    <dbReference type="NCBI Taxonomy" id="2782352"/>
    <lineage>
        <taxon>Bacteria</taxon>
        <taxon>Pseudomonadati</taxon>
        <taxon>Bacteroidota</taxon>
        <taxon>Cytophagia</taxon>
        <taxon>Cytophagales</taxon>
        <taxon>Chryseotaleaceae</taxon>
        <taxon>Dawidia</taxon>
    </lineage>
</organism>
<proteinExistence type="predicted"/>
<reference evidence="2 3" key="1">
    <citation type="submission" date="2021-05" db="EMBL/GenBank/DDBJ databases">
        <title>A Polyphasic approach of four new species of the genus Ohtaekwangia: Ohtaekwangia histidinii sp. nov., Ohtaekwangia cretensis sp. nov., Ohtaekwangia indiensis sp. nov., Ohtaekwangia reichenbachii sp. nov. from diverse environment.</title>
        <authorList>
            <person name="Octaviana S."/>
        </authorList>
    </citation>
    <scope>NUCLEOTIDE SEQUENCE [LARGE SCALE GENOMIC DNA]</scope>
    <source>
        <strain evidence="2 3">PWU37</strain>
    </source>
</reference>
<dbReference type="NCBIfam" id="TIGR01764">
    <property type="entry name" value="excise"/>
    <property type="match status" value="1"/>
</dbReference>
<dbReference type="SUPFAM" id="SSF46955">
    <property type="entry name" value="Putative DNA-binding domain"/>
    <property type="match status" value="1"/>
</dbReference>
<gene>
    <name evidence="2" type="ORF">KK078_00540</name>
</gene>
<protein>
    <submittedName>
        <fullName evidence="2">Excisionase family DNA-binding protein</fullName>
    </submittedName>
</protein>
<accession>A0AAP2D9C9</accession>